<dbReference type="AlphaFoldDB" id="A0A8C4QAM3"/>
<evidence type="ECO:0000256" key="6">
    <source>
        <dbReference type="ARBA" id="ARBA00023136"/>
    </source>
</evidence>
<dbReference type="SUPFAM" id="SSF81321">
    <property type="entry name" value="Family A G protein-coupled receptor-like"/>
    <property type="match status" value="1"/>
</dbReference>
<dbReference type="Proteomes" id="UP000694388">
    <property type="component" value="Unplaced"/>
</dbReference>
<keyword evidence="7 10" id="KW-0675">Receptor</keyword>
<feature type="transmembrane region" description="Helical" evidence="10">
    <location>
        <begin position="104"/>
        <end position="125"/>
    </location>
</feature>
<dbReference type="InterPro" id="IPR000276">
    <property type="entry name" value="GPCR_Rhodpsn"/>
</dbReference>
<dbReference type="PANTHER" id="PTHR24241:SF161">
    <property type="entry name" value="G-PROTEIN COUPLED RECEPTORS FAMILY 1 PROFILE DOMAIN-CONTAINING PROTEIN"/>
    <property type="match status" value="1"/>
</dbReference>
<feature type="transmembrane region" description="Helical" evidence="10">
    <location>
        <begin position="66"/>
        <end position="84"/>
    </location>
</feature>
<evidence type="ECO:0000313" key="13">
    <source>
        <dbReference type="Ensembl" id="ENSEBUP00000012526.1"/>
    </source>
</evidence>
<dbReference type="InterPro" id="IPR017452">
    <property type="entry name" value="GPCR_Rhodpsn_7TM"/>
</dbReference>
<dbReference type="PRINTS" id="PR00237">
    <property type="entry name" value="GPCRRHODOPSN"/>
</dbReference>
<feature type="transmembrane region" description="Helical" evidence="10">
    <location>
        <begin position="33"/>
        <end position="54"/>
    </location>
</feature>
<evidence type="ECO:0000256" key="10">
    <source>
        <dbReference type="RuleBase" id="RU046427"/>
    </source>
</evidence>
<dbReference type="Gene3D" id="1.20.1070.10">
    <property type="entry name" value="Rhodopsin 7-helix transmembrane proteins"/>
    <property type="match status" value="1"/>
</dbReference>
<name>A0A8C4QAM3_EPTBU</name>
<dbReference type="Ensembl" id="ENSEBUT00000013102.1">
    <property type="protein sequence ID" value="ENSEBUP00000012526.1"/>
    <property type="gene ID" value="ENSEBUG00000007964.1"/>
</dbReference>
<dbReference type="PROSITE" id="PS50262">
    <property type="entry name" value="G_PROTEIN_RECEP_F1_2"/>
    <property type="match status" value="1"/>
</dbReference>
<dbReference type="GO" id="GO:0001992">
    <property type="term" value="P:regulation of systemic arterial blood pressure by vasopressin"/>
    <property type="evidence" value="ECO:0007669"/>
    <property type="project" value="TreeGrafter"/>
</dbReference>
<evidence type="ECO:0000256" key="9">
    <source>
        <dbReference type="ARBA" id="ARBA00023224"/>
    </source>
</evidence>
<evidence type="ECO:0000256" key="3">
    <source>
        <dbReference type="ARBA" id="ARBA00022692"/>
    </source>
</evidence>
<feature type="region of interest" description="Disordered" evidence="11">
    <location>
        <begin position="345"/>
        <end position="365"/>
    </location>
</feature>
<keyword evidence="14" id="KW-1185">Reference proteome</keyword>
<keyword evidence="4 10" id="KW-1133">Transmembrane helix</keyword>
<evidence type="ECO:0000313" key="14">
    <source>
        <dbReference type="Proteomes" id="UP000694388"/>
    </source>
</evidence>
<dbReference type="Pfam" id="PF00001">
    <property type="entry name" value="7tm_1"/>
    <property type="match status" value="1"/>
</dbReference>
<protein>
    <submittedName>
        <fullName evidence="13">Arginine vasopressin receptor 2b, tandem duplicate, 1</fullName>
    </submittedName>
</protein>
<keyword evidence="3 10" id="KW-0812">Transmembrane</keyword>
<keyword evidence="6 10" id="KW-0472">Membrane</keyword>
<organism evidence="13 14">
    <name type="scientific">Eptatretus burgeri</name>
    <name type="common">Inshore hagfish</name>
    <dbReference type="NCBI Taxonomy" id="7764"/>
    <lineage>
        <taxon>Eukaryota</taxon>
        <taxon>Metazoa</taxon>
        <taxon>Chordata</taxon>
        <taxon>Craniata</taxon>
        <taxon>Vertebrata</taxon>
        <taxon>Cyclostomata</taxon>
        <taxon>Myxini</taxon>
        <taxon>Myxiniformes</taxon>
        <taxon>Myxinidae</taxon>
        <taxon>Eptatretinae</taxon>
        <taxon>Eptatretus</taxon>
    </lineage>
</organism>
<evidence type="ECO:0000256" key="4">
    <source>
        <dbReference type="ARBA" id="ARBA00022989"/>
    </source>
</evidence>
<evidence type="ECO:0000256" key="11">
    <source>
        <dbReference type="SAM" id="MobiDB-lite"/>
    </source>
</evidence>
<feature type="transmembrane region" description="Helical" evidence="10">
    <location>
        <begin position="145"/>
        <end position="165"/>
    </location>
</feature>
<evidence type="ECO:0000256" key="7">
    <source>
        <dbReference type="ARBA" id="ARBA00023170"/>
    </source>
</evidence>
<feature type="transmembrane region" description="Helical" evidence="10">
    <location>
        <begin position="192"/>
        <end position="220"/>
    </location>
</feature>
<sequence length="365" mass="41160">MLVLNSTNNSMMPPSPNSTGFPPRDLDLATAEVITLAVIFIFALFGNAIMVSVLCCKRKQPSRMHIFMMHLCIADLLVAIFQVFPQLIWDITDLFMASDFVCRLITYLQVVGMFSSTYMTVGMTIDRYQAVCFPLVTFQGRRARWNIVVGATWLLSLLLSIPQIFVFSLTEISPGVHTCYANFVGNWGRKAYVMWICIAVFVVPTIILVVCQTTICHVLWSNMYTKTHRNVAGNSNQLMLSRVNNVNSISRAMVKTVKMTIVIVIVYIICWTPFMVMQLWNIWDPHPPKIGPSHGCSALFTICMLLASLNSCTNPWIYMAFSRSFPTWLGCGVCSKRRSRTRGPREESVTTSSLNFGSSSWTNCE</sequence>
<keyword evidence="5 10" id="KW-0297">G-protein coupled receptor</keyword>
<proteinExistence type="inferred from homology"/>
<dbReference type="GO" id="GO:0005000">
    <property type="term" value="F:vasopressin receptor activity"/>
    <property type="evidence" value="ECO:0007669"/>
    <property type="project" value="InterPro"/>
</dbReference>
<dbReference type="PRINTS" id="PR00896">
    <property type="entry name" value="VASOPRESSINR"/>
</dbReference>
<dbReference type="GO" id="GO:0005886">
    <property type="term" value="C:plasma membrane"/>
    <property type="evidence" value="ECO:0007669"/>
    <property type="project" value="UniProtKB-SubCell"/>
</dbReference>
<reference evidence="13" key="2">
    <citation type="submission" date="2025-09" db="UniProtKB">
        <authorList>
            <consortium name="Ensembl"/>
        </authorList>
    </citation>
    <scope>IDENTIFICATION</scope>
</reference>
<dbReference type="SMART" id="SM01381">
    <property type="entry name" value="7TM_GPCR_Srsx"/>
    <property type="match status" value="1"/>
</dbReference>
<evidence type="ECO:0000259" key="12">
    <source>
        <dbReference type="PROSITE" id="PS50262"/>
    </source>
</evidence>
<keyword evidence="8 10" id="KW-0325">Glycoprotein</keyword>
<dbReference type="InterPro" id="IPR001817">
    <property type="entry name" value="Vasoprsn_rcpt"/>
</dbReference>
<dbReference type="GO" id="GO:0045907">
    <property type="term" value="P:positive regulation of vasoconstriction"/>
    <property type="evidence" value="ECO:0007669"/>
    <property type="project" value="TreeGrafter"/>
</dbReference>
<dbReference type="GeneTree" id="ENSGT01050000244882"/>
<evidence type="ECO:0000256" key="8">
    <source>
        <dbReference type="ARBA" id="ARBA00023180"/>
    </source>
</evidence>
<feature type="domain" description="G-protein coupled receptors family 1 profile" evidence="12">
    <location>
        <begin position="46"/>
        <end position="318"/>
    </location>
</feature>
<feature type="transmembrane region" description="Helical" evidence="10">
    <location>
        <begin position="298"/>
        <end position="318"/>
    </location>
</feature>
<feature type="transmembrane region" description="Helical" evidence="10">
    <location>
        <begin position="261"/>
        <end position="283"/>
    </location>
</feature>
<accession>A0A8C4QAM3</accession>
<keyword evidence="2" id="KW-1003">Cell membrane</keyword>
<evidence type="ECO:0000256" key="2">
    <source>
        <dbReference type="ARBA" id="ARBA00022475"/>
    </source>
</evidence>
<dbReference type="GO" id="GO:0042277">
    <property type="term" value="F:peptide binding"/>
    <property type="evidence" value="ECO:0007669"/>
    <property type="project" value="TreeGrafter"/>
</dbReference>
<comment type="subcellular location">
    <subcellularLocation>
        <location evidence="1 10">Cell membrane</location>
        <topology evidence="1 10">Multi-pass membrane protein</topology>
    </subcellularLocation>
</comment>
<dbReference type="PANTHER" id="PTHR24241">
    <property type="entry name" value="NEUROPEPTIDE RECEPTOR-RELATED G-PROTEIN COUPLED RECEPTOR"/>
    <property type="match status" value="1"/>
</dbReference>
<dbReference type="GO" id="GO:0032870">
    <property type="term" value="P:cellular response to hormone stimulus"/>
    <property type="evidence" value="ECO:0007669"/>
    <property type="project" value="TreeGrafter"/>
</dbReference>
<evidence type="ECO:0000256" key="5">
    <source>
        <dbReference type="ARBA" id="ARBA00023040"/>
    </source>
</evidence>
<comment type="similarity">
    <text evidence="10">Belongs to the G-protein coupled receptor 1 family. Vasopressin/oxytocin receptor subfamily.</text>
</comment>
<feature type="compositionally biased region" description="Polar residues" evidence="11">
    <location>
        <begin position="349"/>
        <end position="365"/>
    </location>
</feature>
<evidence type="ECO:0000256" key="1">
    <source>
        <dbReference type="ARBA" id="ARBA00004651"/>
    </source>
</evidence>
<keyword evidence="9 10" id="KW-0807">Transducer</keyword>
<reference evidence="13" key="1">
    <citation type="submission" date="2025-08" db="UniProtKB">
        <authorList>
            <consortium name="Ensembl"/>
        </authorList>
    </citation>
    <scope>IDENTIFICATION</scope>
</reference>